<keyword evidence="4 7" id="KW-0812">Transmembrane</keyword>
<protein>
    <recommendedName>
        <fullName evidence="7">Small-conductance mechanosensitive channel</fullName>
    </recommendedName>
</protein>
<dbReference type="Pfam" id="PF21082">
    <property type="entry name" value="MS_channel_3rd"/>
    <property type="match status" value="1"/>
</dbReference>
<evidence type="ECO:0000313" key="11">
    <source>
        <dbReference type="EMBL" id="RDI60120.1"/>
    </source>
</evidence>
<dbReference type="Gene3D" id="1.10.287.1260">
    <property type="match status" value="1"/>
</dbReference>
<evidence type="ECO:0000256" key="1">
    <source>
        <dbReference type="ARBA" id="ARBA00004651"/>
    </source>
</evidence>
<feature type="domain" description="Mechanosensitive ion channel MscS C-terminal" evidence="10">
    <location>
        <begin position="183"/>
        <end position="265"/>
    </location>
</feature>
<evidence type="ECO:0000256" key="6">
    <source>
        <dbReference type="ARBA" id="ARBA00023136"/>
    </source>
</evidence>
<evidence type="ECO:0000256" key="7">
    <source>
        <dbReference type="RuleBase" id="RU369025"/>
    </source>
</evidence>
<evidence type="ECO:0000259" key="10">
    <source>
        <dbReference type="Pfam" id="PF21082"/>
    </source>
</evidence>
<dbReference type="InterPro" id="IPR049278">
    <property type="entry name" value="MS_channel_C"/>
</dbReference>
<feature type="transmembrane region" description="Helical" evidence="7">
    <location>
        <begin position="18"/>
        <end position="38"/>
    </location>
</feature>
<dbReference type="Proteomes" id="UP000254925">
    <property type="component" value="Unassembled WGS sequence"/>
</dbReference>
<evidence type="ECO:0000256" key="3">
    <source>
        <dbReference type="ARBA" id="ARBA00022475"/>
    </source>
</evidence>
<comment type="caution">
    <text evidence="7">Lacks conserved residue(s) required for the propagation of feature annotation.</text>
</comment>
<reference evidence="11 12" key="1">
    <citation type="submission" date="2018-07" db="EMBL/GenBank/DDBJ databases">
        <title>Genomic Encyclopedia of Type Strains, Phase IV (KMG-IV): sequencing the most valuable type-strain genomes for metagenomic binning, comparative biology and taxonomic classification.</title>
        <authorList>
            <person name="Goeker M."/>
        </authorList>
    </citation>
    <scope>NUCLEOTIDE SEQUENCE [LARGE SCALE GENOMIC DNA]</scope>
    <source>
        <strain evidence="11 12">DSM 14364</strain>
    </source>
</reference>
<dbReference type="OrthoDB" id="9814206at2"/>
<dbReference type="SUPFAM" id="SSF50182">
    <property type="entry name" value="Sm-like ribonucleoproteins"/>
    <property type="match status" value="1"/>
</dbReference>
<name>A0A370HP44_9HYPH</name>
<dbReference type="RefSeq" id="WP_114769817.1">
    <property type="nucleotide sequence ID" value="NZ_QQBB01000003.1"/>
</dbReference>
<keyword evidence="3" id="KW-1003">Cell membrane</keyword>
<gene>
    <name evidence="11" type="ORF">DES45_103381</name>
</gene>
<dbReference type="InterPro" id="IPR045275">
    <property type="entry name" value="MscS_archaea/bacteria_type"/>
</dbReference>
<keyword evidence="7" id="KW-0406">Ion transport</keyword>
<evidence type="ECO:0000256" key="5">
    <source>
        <dbReference type="ARBA" id="ARBA00022989"/>
    </source>
</evidence>
<organism evidence="11 12">
    <name type="scientific">Microvirga subterranea</name>
    <dbReference type="NCBI Taxonomy" id="186651"/>
    <lineage>
        <taxon>Bacteria</taxon>
        <taxon>Pseudomonadati</taxon>
        <taxon>Pseudomonadota</taxon>
        <taxon>Alphaproteobacteria</taxon>
        <taxon>Hyphomicrobiales</taxon>
        <taxon>Methylobacteriaceae</taxon>
        <taxon>Microvirga</taxon>
    </lineage>
</organism>
<comment type="caution">
    <text evidence="11">The sequence shown here is derived from an EMBL/GenBank/DDBJ whole genome shotgun (WGS) entry which is preliminary data.</text>
</comment>
<sequence length="342" mass="37483">MDDAIEPTLRKIELFIDGFFWVLPNLGIALVVFGLFLAGSWAAKRAVIGVFRRRKHDDLGLLLGGFARWALILFGLLVVATIVFPSVKPANIISALGIGSVAIGFAFKDILQNWLSGLLILYRQPFRPNDQIRSGEFEGTVERIDARATLIRTYDGQRVVIPNADIYTRAVTVRTAFPERRSEYDVGIGYGDDIDRACDAILKAIGSLPGVEKDPPPEAFPWALDASAVNIRVRWWTDSRRASVVAAQGRVIAAIKSALADNGIDTPFPTRVVLLHDQTEETDGDRSRQREGWPAGDNPPHARHLNEVEIDQRPGSERSEGGGPARRGLGQARSEAERAAGA</sequence>
<dbReference type="InterPro" id="IPR006685">
    <property type="entry name" value="MscS_channel_2nd"/>
</dbReference>
<dbReference type="PANTHER" id="PTHR30221:SF1">
    <property type="entry name" value="SMALL-CONDUCTANCE MECHANOSENSITIVE CHANNEL"/>
    <property type="match status" value="1"/>
</dbReference>
<dbReference type="SUPFAM" id="SSF82689">
    <property type="entry name" value="Mechanosensitive channel protein MscS (YggB), C-terminal domain"/>
    <property type="match status" value="1"/>
</dbReference>
<dbReference type="GO" id="GO:0008381">
    <property type="term" value="F:mechanosensitive monoatomic ion channel activity"/>
    <property type="evidence" value="ECO:0007669"/>
    <property type="project" value="InterPro"/>
</dbReference>
<comment type="similarity">
    <text evidence="2 7">Belongs to the MscS (TC 1.A.23) family.</text>
</comment>
<dbReference type="PANTHER" id="PTHR30221">
    <property type="entry name" value="SMALL-CONDUCTANCE MECHANOSENSITIVE CHANNEL"/>
    <property type="match status" value="1"/>
</dbReference>
<keyword evidence="6 7" id="KW-0472">Membrane</keyword>
<keyword evidence="7" id="KW-0407">Ion channel</keyword>
<evidence type="ECO:0000259" key="9">
    <source>
        <dbReference type="Pfam" id="PF00924"/>
    </source>
</evidence>
<feature type="domain" description="Mechanosensitive ion channel MscS" evidence="9">
    <location>
        <begin position="109"/>
        <end position="171"/>
    </location>
</feature>
<keyword evidence="7" id="KW-0813">Transport</keyword>
<accession>A0A370HP44</accession>
<dbReference type="InterPro" id="IPR010920">
    <property type="entry name" value="LSM_dom_sf"/>
</dbReference>
<feature type="compositionally biased region" description="Basic and acidic residues" evidence="8">
    <location>
        <begin position="304"/>
        <end position="320"/>
    </location>
</feature>
<dbReference type="GO" id="GO:0005886">
    <property type="term" value="C:plasma membrane"/>
    <property type="evidence" value="ECO:0007669"/>
    <property type="project" value="UniProtKB-SubCell"/>
</dbReference>
<dbReference type="Gene3D" id="3.30.70.100">
    <property type="match status" value="1"/>
</dbReference>
<keyword evidence="5 7" id="KW-1133">Transmembrane helix</keyword>
<dbReference type="InterPro" id="IPR011066">
    <property type="entry name" value="MscS_channel_C_sf"/>
</dbReference>
<evidence type="ECO:0000313" key="12">
    <source>
        <dbReference type="Proteomes" id="UP000254925"/>
    </source>
</evidence>
<comment type="subcellular location">
    <subcellularLocation>
        <location evidence="7">Cell inner membrane</location>
        <topology evidence="7">Multi-pass membrane protein</topology>
    </subcellularLocation>
    <subcellularLocation>
        <location evidence="1">Cell membrane</location>
        <topology evidence="1">Multi-pass membrane protein</topology>
    </subcellularLocation>
</comment>
<evidence type="ECO:0000256" key="8">
    <source>
        <dbReference type="SAM" id="MobiDB-lite"/>
    </source>
</evidence>
<dbReference type="Pfam" id="PF00924">
    <property type="entry name" value="MS_channel_2nd"/>
    <property type="match status" value="1"/>
</dbReference>
<feature type="region of interest" description="Disordered" evidence="8">
    <location>
        <begin position="278"/>
        <end position="342"/>
    </location>
</feature>
<comment type="subunit">
    <text evidence="7">Homoheptamer.</text>
</comment>
<comment type="function">
    <text evidence="7">Mechanosensitive channel that participates in the regulation of osmotic pressure changes within the cell, opening in response to stretch forces in the membrane lipid bilayer, without the need for other proteins. Contributes to normal resistance to hypoosmotic shock. Forms an ion channel of 1.0 nanosiemens conductance with a slight preference for anions.</text>
</comment>
<keyword evidence="7" id="KW-0997">Cell inner membrane</keyword>
<proteinExistence type="inferred from homology"/>
<feature type="transmembrane region" description="Helical" evidence="7">
    <location>
        <begin position="59"/>
        <end position="84"/>
    </location>
</feature>
<dbReference type="AlphaFoldDB" id="A0A370HP44"/>
<dbReference type="InterPro" id="IPR023408">
    <property type="entry name" value="MscS_beta-dom_sf"/>
</dbReference>
<dbReference type="Gene3D" id="2.30.30.60">
    <property type="match status" value="1"/>
</dbReference>
<evidence type="ECO:0000256" key="4">
    <source>
        <dbReference type="ARBA" id="ARBA00022692"/>
    </source>
</evidence>
<evidence type="ECO:0000256" key="2">
    <source>
        <dbReference type="ARBA" id="ARBA00008017"/>
    </source>
</evidence>
<dbReference type="EMBL" id="QQBB01000003">
    <property type="protein sequence ID" value="RDI60120.1"/>
    <property type="molecule type" value="Genomic_DNA"/>
</dbReference>
<keyword evidence="12" id="KW-1185">Reference proteome</keyword>